<comment type="caution">
    <text evidence="2">The sequence shown here is derived from an EMBL/GenBank/DDBJ whole genome shotgun (WGS) entry which is preliminary data.</text>
</comment>
<dbReference type="InterPro" id="IPR023393">
    <property type="entry name" value="START-like_dom_sf"/>
</dbReference>
<feature type="region of interest" description="Disordered" evidence="1">
    <location>
        <begin position="1"/>
        <end position="21"/>
    </location>
</feature>
<evidence type="ECO:0000313" key="3">
    <source>
        <dbReference type="Proteomes" id="UP000574769"/>
    </source>
</evidence>
<dbReference type="EMBL" id="JACHNY010000001">
    <property type="protein sequence ID" value="MBB4615985.1"/>
    <property type="molecule type" value="Genomic_DNA"/>
</dbReference>
<proteinExistence type="predicted"/>
<name>A0A7W7AFA5_9SPHN</name>
<sequence>MSHAKAKAEAEPEAGVDTATTASMTVGKPIAEVRSLWLEPDTQSRIWSHFATVRALDDGTAEWTVPGLTGGEYRWRTATVDEAPDRLRWSTHDGADVPNAGVLTFRPAPGDRGTELHLAVRFDPPGGVVGQALAKLFHVAPREIVRTALYRFRALALTGEIPTTDPQPAARHGGTDR</sequence>
<dbReference type="CDD" id="cd07817">
    <property type="entry name" value="SRPBCC_8"/>
    <property type="match status" value="1"/>
</dbReference>
<dbReference type="Pfam" id="PF10604">
    <property type="entry name" value="Polyketide_cyc2"/>
    <property type="match status" value="1"/>
</dbReference>
<dbReference type="PANTHER" id="PTHR33824:SF7">
    <property type="entry name" value="POLYKETIDE CYCLASE_DEHYDRASE AND LIPID TRANSPORT SUPERFAMILY PROTEIN"/>
    <property type="match status" value="1"/>
</dbReference>
<protein>
    <submittedName>
        <fullName evidence="2">Putative membrane protein</fullName>
    </submittedName>
</protein>
<keyword evidence="3" id="KW-1185">Reference proteome</keyword>
<dbReference type="Gene3D" id="3.30.530.20">
    <property type="match status" value="1"/>
</dbReference>
<dbReference type="PANTHER" id="PTHR33824">
    <property type="entry name" value="POLYKETIDE CYCLASE/DEHYDRASE AND LIPID TRANSPORT SUPERFAMILY PROTEIN"/>
    <property type="match status" value="1"/>
</dbReference>
<evidence type="ECO:0000313" key="2">
    <source>
        <dbReference type="EMBL" id="MBB4615985.1"/>
    </source>
</evidence>
<dbReference type="AlphaFoldDB" id="A0A7W7AFA5"/>
<accession>A0A7W7AFA5</accession>
<feature type="compositionally biased region" description="Basic and acidic residues" evidence="1">
    <location>
        <begin position="1"/>
        <end position="10"/>
    </location>
</feature>
<evidence type="ECO:0000256" key="1">
    <source>
        <dbReference type="SAM" id="MobiDB-lite"/>
    </source>
</evidence>
<dbReference type="InterPro" id="IPR019587">
    <property type="entry name" value="Polyketide_cyclase/dehydratase"/>
</dbReference>
<dbReference type="RefSeq" id="WP_184110536.1">
    <property type="nucleotide sequence ID" value="NZ_JACHNY010000001.1"/>
</dbReference>
<dbReference type="Proteomes" id="UP000574769">
    <property type="component" value="Unassembled WGS sequence"/>
</dbReference>
<dbReference type="SUPFAM" id="SSF55961">
    <property type="entry name" value="Bet v1-like"/>
    <property type="match status" value="1"/>
</dbReference>
<reference evidence="2 3" key="1">
    <citation type="submission" date="2020-08" db="EMBL/GenBank/DDBJ databases">
        <title>Genomic Encyclopedia of Type Strains, Phase IV (KMG-IV): sequencing the most valuable type-strain genomes for metagenomic binning, comparative biology and taxonomic classification.</title>
        <authorList>
            <person name="Goeker M."/>
        </authorList>
    </citation>
    <scope>NUCLEOTIDE SEQUENCE [LARGE SCALE GENOMIC DNA]</scope>
    <source>
        <strain evidence="2 3">DSM 15867</strain>
    </source>
</reference>
<dbReference type="InterPro" id="IPR047137">
    <property type="entry name" value="ORF3"/>
</dbReference>
<organism evidence="2 3">
    <name type="scientific">Sphingomonas abaci</name>
    <dbReference type="NCBI Taxonomy" id="237611"/>
    <lineage>
        <taxon>Bacteria</taxon>
        <taxon>Pseudomonadati</taxon>
        <taxon>Pseudomonadota</taxon>
        <taxon>Alphaproteobacteria</taxon>
        <taxon>Sphingomonadales</taxon>
        <taxon>Sphingomonadaceae</taxon>
        <taxon>Sphingomonas</taxon>
    </lineage>
</organism>
<gene>
    <name evidence="2" type="ORF">GGQ96_000091</name>
</gene>